<dbReference type="Proteomes" id="UP000231382">
    <property type="component" value="Unassembled WGS sequence"/>
</dbReference>
<organism evidence="12 13">
    <name type="scientific">Candidatus Berkelbacteria bacterium CG10_big_fil_rev_8_21_14_0_10_43_13</name>
    <dbReference type="NCBI Taxonomy" id="1974514"/>
    <lineage>
        <taxon>Bacteria</taxon>
        <taxon>Candidatus Berkelbacteria</taxon>
    </lineage>
</organism>
<name>A0A2H0W5L1_9BACT</name>
<proteinExistence type="inferred from homology"/>
<dbReference type="InterPro" id="IPR043502">
    <property type="entry name" value="DNA/RNA_pol_sf"/>
</dbReference>
<dbReference type="PRINTS" id="PR00868">
    <property type="entry name" value="DNAPOLI"/>
</dbReference>
<evidence type="ECO:0000256" key="4">
    <source>
        <dbReference type="ARBA" id="ARBA00022695"/>
    </source>
</evidence>
<keyword evidence="8" id="KW-0238">DNA-binding</keyword>
<dbReference type="PANTHER" id="PTHR10133:SF27">
    <property type="entry name" value="DNA POLYMERASE NU"/>
    <property type="match status" value="1"/>
</dbReference>
<reference evidence="13" key="1">
    <citation type="submission" date="2017-09" db="EMBL/GenBank/DDBJ databases">
        <title>Depth-based differentiation of microbial function through sediment-hosted aquifers and enrichment of novel symbionts in the deep terrestrial subsurface.</title>
        <authorList>
            <person name="Probst A.J."/>
            <person name="Ladd B."/>
            <person name="Jarett J.K."/>
            <person name="Geller-Mcgrath D.E."/>
            <person name="Sieber C.M.K."/>
            <person name="Emerson J.B."/>
            <person name="Anantharaman K."/>
            <person name="Thomas B.C."/>
            <person name="Malmstrom R."/>
            <person name="Stieglmeier M."/>
            <person name="Klingl A."/>
            <person name="Woyke T."/>
            <person name="Ryan C.M."/>
            <person name="Banfield J.F."/>
        </authorList>
    </citation>
    <scope>NUCLEOTIDE SEQUENCE [LARGE SCALE GENOMIC DNA]</scope>
</reference>
<keyword evidence="6" id="KW-0227">DNA damage</keyword>
<evidence type="ECO:0000256" key="10">
    <source>
        <dbReference type="ARBA" id="ARBA00049244"/>
    </source>
</evidence>
<gene>
    <name evidence="12" type="ORF">COT78_03990</name>
</gene>
<keyword evidence="9" id="KW-0234">DNA repair</keyword>
<dbReference type="GO" id="GO:0003677">
    <property type="term" value="F:DNA binding"/>
    <property type="evidence" value="ECO:0007669"/>
    <property type="project" value="UniProtKB-KW"/>
</dbReference>
<evidence type="ECO:0000256" key="6">
    <source>
        <dbReference type="ARBA" id="ARBA00022763"/>
    </source>
</evidence>
<dbReference type="GO" id="GO:0003887">
    <property type="term" value="F:DNA-directed DNA polymerase activity"/>
    <property type="evidence" value="ECO:0007669"/>
    <property type="project" value="UniProtKB-KW"/>
</dbReference>
<dbReference type="FunFam" id="1.20.1060.10:FF:000001">
    <property type="entry name" value="DNA polymerase I"/>
    <property type="match status" value="1"/>
</dbReference>
<evidence type="ECO:0000256" key="9">
    <source>
        <dbReference type="ARBA" id="ARBA00023204"/>
    </source>
</evidence>
<evidence type="ECO:0000313" key="13">
    <source>
        <dbReference type="Proteomes" id="UP000231382"/>
    </source>
</evidence>
<evidence type="ECO:0000256" key="3">
    <source>
        <dbReference type="ARBA" id="ARBA00022679"/>
    </source>
</evidence>
<dbReference type="InterPro" id="IPR001098">
    <property type="entry name" value="DNA-dir_DNA_pol_A_palm_dom"/>
</dbReference>
<dbReference type="EC" id="2.7.7.7" evidence="2"/>
<comment type="catalytic activity">
    <reaction evidence="10">
        <text>DNA(n) + a 2'-deoxyribonucleoside 5'-triphosphate = DNA(n+1) + diphosphate</text>
        <dbReference type="Rhea" id="RHEA:22508"/>
        <dbReference type="Rhea" id="RHEA-COMP:17339"/>
        <dbReference type="Rhea" id="RHEA-COMP:17340"/>
        <dbReference type="ChEBI" id="CHEBI:33019"/>
        <dbReference type="ChEBI" id="CHEBI:61560"/>
        <dbReference type="ChEBI" id="CHEBI:173112"/>
        <dbReference type="EC" id="2.7.7.7"/>
    </reaction>
</comment>
<comment type="caution">
    <text evidence="12">The sequence shown here is derived from an EMBL/GenBank/DDBJ whole genome shotgun (WGS) entry which is preliminary data.</text>
</comment>
<evidence type="ECO:0000259" key="11">
    <source>
        <dbReference type="SMART" id="SM00482"/>
    </source>
</evidence>
<dbReference type="Gene3D" id="3.30.70.370">
    <property type="match status" value="1"/>
</dbReference>
<protein>
    <recommendedName>
        <fullName evidence="2">DNA-directed DNA polymerase</fullName>
        <ecNumber evidence="2">2.7.7.7</ecNumber>
    </recommendedName>
</protein>
<dbReference type="Gene3D" id="1.10.150.20">
    <property type="entry name" value="5' to 3' exonuclease, C-terminal subdomain"/>
    <property type="match status" value="1"/>
</dbReference>
<dbReference type="AlphaFoldDB" id="A0A2H0W5L1"/>
<keyword evidence="7" id="KW-0239">DNA-directed DNA polymerase</keyword>
<dbReference type="GO" id="GO:0006302">
    <property type="term" value="P:double-strand break repair"/>
    <property type="evidence" value="ECO:0007669"/>
    <property type="project" value="TreeGrafter"/>
</dbReference>
<comment type="similarity">
    <text evidence="1">Belongs to the DNA polymerase type-A family.</text>
</comment>
<dbReference type="PANTHER" id="PTHR10133">
    <property type="entry name" value="DNA POLYMERASE I"/>
    <property type="match status" value="1"/>
</dbReference>
<dbReference type="Pfam" id="PF00476">
    <property type="entry name" value="DNA_pol_A"/>
    <property type="match status" value="1"/>
</dbReference>
<dbReference type="FunFam" id="1.10.150.20:FF:000002">
    <property type="entry name" value="DNA polymerase I"/>
    <property type="match status" value="1"/>
</dbReference>
<sequence>MEKANKLGMKIPAITSEEIDEAVKPVLREMEKNGIKLDVKVFGKLEKNLASELDKLVRSIHTLAGRDFNVASPSQLADVLFDELKLPTNNLKKTKDGFSTAASELKKIEDQHKIISLILEYREIAKLISTYLKPLPLLVDENSRLHTTYGMETSTGRLNSSEPNLQNIPIRGKYGEKIRSAFVADKGMKLISADYSQIELRVVACLAQDRAMIESFKNGDDIHTQTAAEIFGISLSKVTSDQRRKAKAVNFGIVYGQTPYGLSQSLAIPIDEAALYIKNYFDIHTGIKNYVNKMITMGHDKGYVETLFGTRRYLPNLKSHIRYIAEAEERIAINSPVQGTAAEILKLAMIELDKRLSTEYRVPSTKGAATSSGLGTRDSQLLLTVHDELVVEAPAKHADEIAKLVKEVMESVVTLCVPIEANVSIGDNWNK</sequence>
<feature type="domain" description="DNA-directed DNA polymerase family A palm" evidence="11">
    <location>
        <begin position="175"/>
        <end position="397"/>
    </location>
</feature>
<dbReference type="EMBL" id="PEZW01000027">
    <property type="protein sequence ID" value="PIS07369.1"/>
    <property type="molecule type" value="Genomic_DNA"/>
</dbReference>
<dbReference type="SUPFAM" id="SSF56672">
    <property type="entry name" value="DNA/RNA polymerases"/>
    <property type="match status" value="1"/>
</dbReference>
<keyword evidence="5" id="KW-0235">DNA replication</keyword>
<dbReference type="GO" id="GO:0006261">
    <property type="term" value="P:DNA-templated DNA replication"/>
    <property type="evidence" value="ECO:0007669"/>
    <property type="project" value="InterPro"/>
</dbReference>
<dbReference type="InterPro" id="IPR002298">
    <property type="entry name" value="DNA_polymerase_A"/>
</dbReference>
<evidence type="ECO:0000256" key="2">
    <source>
        <dbReference type="ARBA" id="ARBA00012417"/>
    </source>
</evidence>
<evidence type="ECO:0000313" key="12">
    <source>
        <dbReference type="EMBL" id="PIS07369.1"/>
    </source>
</evidence>
<keyword evidence="4" id="KW-0548">Nucleotidyltransferase</keyword>
<keyword evidence="3" id="KW-0808">Transferase</keyword>
<evidence type="ECO:0000256" key="8">
    <source>
        <dbReference type="ARBA" id="ARBA00023125"/>
    </source>
</evidence>
<dbReference type="Gene3D" id="1.20.1060.10">
    <property type="entry name" value="Taq DNA Polymerase, Chain T, domain 4"/>
    <property type="match status" value="1"/>
</dbReference>
<dbReference type="CDD" id="cd08637">
    <property type="entry name" value="DNA_pol_A_pol_I_C"/>
    <property type="match status" value="1"/>
</dbReference>
<dbReference type="SMART" id="SM00482">
    <property type="entry name" value="POLAc"/>
    <property type="match status" value="1"/>
</dbReference>
<evidence type="ECO:0000256" key="5">
    <source>
        <dbReference type="ARBA" id="ARBA00022705"/>
    </source>
</evidence>
<evidence type="ECO:0000256" key="7">
    <source>
        <dbReference type="ARBA" id="ARBA00022932"/>
    </source>
</evidence>
<evidence type="ECO:0000256" key="1">
    <source>
        <dbReference type="ARBA" id="ARBA00007705"/>
    </source>
</evidence>
<accession>A0A2H0W5L1</accession>